<proteinExistence type="predicted"/>
<sequence>MAGRTKKELENVLNEITKKPEFKCFELIRFTATARVFLTNKHITDADRLLHVIEKTDRNVLKRTDYRKVIDMVRGSMSFPIEFFEQATPKELIELLS</sequence>
<protein>
    <submittedName>
        <fullName evidence="1">Uncharacterized protein</fullName>
    </submittedName>
</protein>
<comment type="caution">
    <text evidence="1">The sequence shown here is derived from an EMBL/GenBank/DDBJ whole genome shotgun (WGS) entry which is preliminary data.</text>
</comment>
<evidence type="ECO:0000313" key="2">
    <source>
        <dbReference type="Proteomes" id="UP000430692"/>
    </source>
</evidence>
<organism evidence="1 2">
    <name type="scientific">Shimazuella alba</name>
    <dbReference type="NCBI Taxonomy" id="2690964"/>
    <lineage>
        <taxon>Bacteria</taxon>
        <taxon>Bacillati</taxon>
        <taxon>Bacillota</taxon>
        <taxon>Bacilli</taxon>
        <taxon>Bacillales</taxon>
        <taxon>Thermoactinomycetaceae</taxon>
        <taxon>Shimazuella</taxon>
    </lineage>
</organism>
<reference evidence="1 2" key="1">
    <citation type="submission" date="2019-12" db="EMBL/GenBank/DDBJ databases">
        <title>Whole-genome analyses of novel actinobacteria.</title>
        <authorList>
            <person name="Sahin N."/>
            <person name="Saygin H."/>
        </authorList>
    </citation>
    <scope>NUCLEOTIDE SEQUENCE [LARGE SCALE GENOMIC DNA]</scope>
    <source>
        <strain evidence="1 2">KC615</strain>
    </source>
</reference>
<dbReference type="RefSeq" id="WP_160802284.1">
    <property type="nucleotide sequence ID" value="NZ_WUUL01000010.1"/>
</dbReference>
<dbReference type="AlphaFoldDB" id="A0A6I4VWG0"/>
<dbReference type="EMBL" id="WUUL01000010">
    <property type="protein sequence ID" value="MXQ54931.1"/>
    <property type="molecule type" value="Genomic_DNA"/>
</dbReference>
<name>A0A6I4VWG0_9BACL</name>
<accession>A0A6I4VWG0</accession>
<gene>
    <name evidence="1" type="ORF">GSM42_14635</name>
</gene>
<keyword evidence="2" id="KW-1185">Reference proteome</keyword>
<dbReference type="Proteomes" id="UP000430692">
    <property type="component" value="Unassembled WGS sequence"/>
</dbReference>
<evidence type="ECO:0000313" key="1">
    <source>
        <dbReference type="EMBL" id="MXQ54931.1"/>
    </source>
</evidence>